<organism evidence="1 2">
    <name type="scientific">Seinonella peptonophila</name>
    <dbReference type="NCBI Taxonomy" id="112248"/>
    <lineage>
        <taxon>Bacteria</taxon>
        <taxon>Bacillati</taxon>
        <taxon>Bacillota</taxon>
        <taxon>Bacilli</taxon>
        <taxon>Bacillales</taxon>
        <taxon>Thermoactinomycetaceae</taxon>
        <taxon>Seinonella</taxon>
    </lineage>
</organism>
<proteinExistence type="predicted"/>
<reference evidence="1 2" key="1">
    <citation type="submission" date="2016-11" db="EMBL/GenBank/DDBJ databases">
        <authorList>
            <person name="Jaros S."/>
            <person name="Januszkiewicz K."/>
            <person name="Wedrychowicz H."/>
        </authorList>
    </citation>
    <scope>NUCLEOTIDE SEQUENCE [LARGE SCALE GENOMIC DNA]</scope>
    <source>
        <strain evidence="1 2">DSM 44666</strain>
    </source>
</reference>
<keyword evidence="2" id="KW-1185">Reference proteome</keyword>
<name>A0A1M4ZVP2_9BACL</name>
<sequence>MKDEKLTQKLEQFFQTEENKTEQDLQSIFFYPFHSDMRFLLFEVMGYHGDYGITLHSMIDFGKNLNTNAKGESLIDLPGFTYAITIPVDPKEEIELFELANEFIVEWFIDRFHQAGGVSFPYDCYLMWHDDVTAIDMKKRVRIDTELLYNE</sequence>
<accession>A0A1M4ZVP2</accession>
<dbReference type="OrthoDB" id="2900654at2"/>
<dbReference type="EMBL" id="FQVL01000011">
    <property type="protein sequence ID" value="SHF22088.1"/>
    <property type="molecule type" value="Genomic_DNA"/>
</dbReference>
<evidence type="ECO:0000313" key="1">
    <source>
        <dbReference type="EMBL" id="SHF22088.1"/>
    </source>
</evidence>
<gene>
    <name evidence="1" type="ORF">SAMN05444392_1114</name>
</gene>
<protein>
    <submittedName>
        <fullName evidence="1">Uncharacterized protein</fullName>
    </submittedName>
</protein>
<dbReference type="Proteomes" id="UP000184476">
    <property type="component" value="Unassembled WGS sequence"/>
</dbReference>
<evidence type="ECO:0000313" key="2">
    <source>
        <dbReference type="Proteomes" id="UP000184476"/>
    </source>
</evidence>
<dbReference type="RefSeq" id="WP_073156183.1">
    <property type="nucleotide sequence ID" value="NZ_FQVL01000011.1"/>
</dbReference>
<dbReference type="AlphaFoldDB" id="A0A1M4ZVP2"/>